<name>A0A7X1KKG2_9SPHN</name>
<feature type="compositionally biased region" description="Polar residues" evidence="1">
    <location>
        <begin position="14"/>
        <end position="26"/>
    </location>
</feature>
<dbReference type="Proteomes" id="UP000566813">
    <property type="component" value="Unassembled WGS sequence"/>
</dbReference>
<comment type="caution">
    <text evidence="2">The sequence shown here is derived from an EMBL/GenBank/DDBJ whole genome shotgun (WGS) entry which is preliminary data.</text>
</comment>
<reference evidence="2 3" key="1">
    <citation type="submission" date="2020-08" db="EMBL/GenBank/DDBJ databases">
        <title>The genome sequence of type strain Novosphingobium flavum NBRC 111647.</title>
        <authorList>
            <person name="Liu Y."/>
        </authorList>
    </citation>
    <scope>NUCLEOTIDE SEQUENCE [LARGE SCALE GENOMIC DNA]</scope>
    <source>
        <strain evidence="2 3">NBRC 111647</strain>
    </source>
</reference>
<gene>
    <name evidence="2" type="ORF">H7F51_03160</name>
</gene>
<dbReference type="InterPro" id="IPR009579">
    <property type="entry name" value="DUF1192"/>
</dbReference>
<dbReference type="AlphaFoldDB" id="A0A7X1KKG2"/>
<sequence>MDDEPPLRRGDAANQLSRESLDSYSQEELAERVILLEAEIARVKAHGQKAAAHRLAAEAFFKPPSDTARS</sequence>
<accession>A0A7X1KKG2</accession>
<dbReference type="Pfam" id="PF06698">
    <property type="entry name" value="DUF1192"/>
    <property type="match status" value="1"/>
</dbReference>
<dbReference type="EMBL" id="JACLAW010000002">
    <property type="protein sequence ID" value="MBC2664514.1"/>
    <property type="molecule type" value="Genomic_DNA"/>
</dbReference>
<feature type="region of interest" description="Disordered" evidence="1">
    <location>
        <begin position="1"/>
        <end position="26"/>
    </location>
</feature>
<organism evidence="2 3">
    <name type="scientific">Novosphingobium flavum</name>
    <dbReference type="NCBI Taxonomy" id="1778672"/>
    <lineage>
        <taxon>Bacteria</taxon>
        <taxon>Pseudomonadati</taxon>
        <taxon>Pseudomonadota</taxon>
        <taxon>Alphaproteobacteria</taxon>
        <taxon>Sphingomonadales</taxon>
        <taxon>Sphingomonadaceae</taxon>
        <taxon>Novosphingobium</taxon>
    </lineage>
</organism>
<evidence type="ECO:0000313" key="2">
    <source>
        <dbReference type="EMBL" id="MBC2664514.1"/>
    </source>
</evidence>
<evidence type="ECO:0000256" key="1">
    <source>
        <dbReference type="SAM" id="MobiDB-lite"/>
    </source>
</evidence>
<evidence type="ECO:0000313" key="3">
    <source>
        <dbReference type="Proteomes" id="UP000566813"/>
    </source>
</evidence>
<dbReference type="RefSeq" id="WP_185662755.1">
    <property type="nucleotide sequence ID" value="NZ_JACLAW010000002.1"/>
</dbReference>
<protein>
    <submittedName>
        <fullName evidence="2">DUF1192 family protein</fullName>
    </submittedName>
</protein>
<keyword evidence="3" id="KW-1185">Reference proteome</keyword>
<proteinExistence type="predicted"/>
<feature type="compositionally biased region" description="Basic and acidic residues" evidence="1">
    <location>
        <begin position="1"/>
        <end position="11"/>
    </location>
</feature>